<organism evidence="2 3">
    <name type="scientific">Haloarcula salinisoli</name>
    <dbReference type="NCBI Taxonomy" id="2487746"/>
    <lineage>
        <taxon>Archaea</taxon>
        <taxon>Methanobacteriati</taxon>
        <taxon>Methanobacteriota</taxon>
        <taxon>Stenosarchaea group</taxon>
        <taxon>Halobacteria</taxon>
        <taxon>Halobacteriales</taxon>
        <taxon>Haloarculaceae</taxon>
        <taxon>Haloarcula</taxon>
    </lineage>
</organism>
<evidence type="ECO:0000313" key="2">
    <source>
        <dbReference type="EMBL" id="MBX0304124.1"/>
    </source>
</evidence>
<keyword evidence="1" id="KW-0472">Membrane</keyword>
<dbReference type="Proteomes" id="UP000783863">
    <property type="component" value="Unassembled WGS sequence"/>
</dbReference>
<accession>A0A8J8C9E3</accession>
<feature type="transmembrane region" description="Helical" evidence="1">
    <location>
        <begin position="83"/>
        <end position="105"/>
    </location>
</feature>
<dbReference type="EMBL" id="RKLQ01000002">
    <property type="protein sequence ID" value="MBX0304124.1"/>
    <property type="molecule type" value="Genomic_DNA"/>
</dbReference>
<keyword evidence="1" id="KW-1133">Transmembrane helix</keyword>
<reference evidence="2" key="1">
    <citation type="submission" date="2021-06" db="EMBL/GenBank/DDBJ databases">
        <title>Halomicroarcula sp. F24A a new haloarchaeum isolated from saline soil.</title>
        <authorList>
            <person name="Duran-Viseras A."/>
            <person name="Sanchez-Porro C."/>
            <person name="Ventosa A."/>
        </authorList>
    </citation>
    <scope>NUCLEOTIDE SEQUENCE</scope>
    <source>
        <strain evidence="2">F24A</strain>
    </source>
</reference>
<evidence type="ECO:0000313" key="3">
    <source>
        <dbReference type="Proteomes" id="UP000783863"/>
    </source>
</evidence>
<comment type="caution">
    <text evidence="2">The sequence shown here is derived from an EMBL/GenBank/DDBJ whole genome shotgun (WGS) entry which is preliminary data.</text>
</comment>
<name>A0A8J8C9E3_9EURY</name>
<keyword evidence="1" id="KW-0812">Transmembrane</keyword>
<gene>
    <name evidence="2" type="ORF">EGD98_10640</name>
</gene>
<dbReference type="AlphaFoldDB" id="A0A8J8C9E3"/>
<proteinExistence type="predicted"/>
<keyword evidence="3" id="KW-1185">Reference proteome</keyword>
<evidence type="ECO:0000256" key="1">
    <source>
        <dbReference type="SAM" id="Phobius"/>
    </source>
</evidence>
<sequence length="107" mass="10864">MFALQLRATGTEPTVALAVVALSALAIALSLAIAAVLVQGYRRGPGQRDLLVLAVGLLLLTTLPELLRVGLPTATGVGTVGRSVLVSGCELLGLGTILWVVYGGVSE</sequence>
<feature type="transmembrane region" description="Helical" evidence="1">
    <location>
        <begin position="15"/>
        <end position="38"/>
    </location>
</feature>
<dbReference type="RefSeq" id="WP_220588357.1">
    <property type="nucleotide sequence ID" value="NZ_RKLQ01000002.1"/>
</dbReference>
<feature type="transmembrane region" description="Helical" evidence="1">
    <location>
        <begin position="50"/>
        <end position="71"/>
    </location>
</feature>
<protein>
    <submittedName>
        <fullName evidence="2">Uncharacterized protein</fullName>
    </submittedName>
</protein>